<dbReference type="HOGENOM" id="CLU_2388582_0_0_1"/>
<feature type="region of interest" description="Disordered" evidence="1">
    <location>
        <begin position="58"/>
        <end position="77"/>
    </location>
</feature>
<proteinExistence type="predicted"/>
<accession>B4LSR3</accession>
<evidence type="ECO:0000313" key="2">
    <source>
        <dbReference type="EMBL" id="EDW63802.2"/>
    </source>
</evidence>
<dbReference type="eggNOG" id="ENOG502TKKS">
    <property type="taxonomic scope" value="Eukaryota"/>
</dbReference>
<dbReference type="OrthoDB" id="8044196at2759"/>
<gene>
    <name evidence="2" type="primary">Dvir\GJ11150</name>
    <name evidence="2" type="ORF">Dvir_GJ11150</name>
</gene>
<dbReference type="InParanoid" id="B4LSR3"/>
<dbReference type="FunCoup" id="B4LSR3">
    <property type="interactions" value="2"/>
</dbReference>
<keyword evidence="4" id="KW-1185">Reference proteome</keyword>
<reference evidence="2" key="3">
    <citation type="submission" date="2008-06" db="EMBL/GenBank/DDBJ databases">
        <authorList>
            <consortium name="FlyBase"/>
        </authorList>
    </citation>
    <scope>NUCLEOTIDE SEQUENCE</scope>
    <source>
        <strain evidence="2">TSC#15010-1051.87</strain>
    </source>
</reference>
<name>B4LSR3_DROVI</name>
<evidence type="ECO:0000256" key="1">
    <source>
        <dbReference type="SAM" id="MobiDB-lite"/>
    </source>
</evidence>
<dbReference type="EMBL" id="CH940649">
    <property type="protein sequence ID" value="EDW63802.2"/>
    <property type="molecule type" value="Genomic_DNA"/>
</dbReference>
<dbReference type="AlphaFoldDB" id="B4LSR3"/>
<dbReference type="KEGG" id="dvi:6628156"/>
<evidence type="ECO:0000313" key="4">
    <source>
        <dbReference type="Proteomes" id="UP000008792"/>
    </source>
</evidence>
<dbReference type="EMBL" id="CH940649">
    <property type="protein sequence ID" value="KRF81292.1"/>
    <property type="molecule type" value="Genomic_DNA"/>
</dbReference>
<dbReference type="Proteomes" id="UP000008792">
    <property type="component" value="Unassembled WGS sequence"/>
</dbReference>
<evidence type="ECO:0000313" key="3">
    <source>
        <dbReference type="EMBL" id="KRF81292.1"/>
    </source>
</evidence>
<protein>
    <submittedName>
        <fullName evidence="2">Uncharacterized protein, isoform C</fullName>
    </submittedName>
    <submittedName>
        <fullName evidence="3">Uncharacterized protein, isoform D</fullName>
    </submittedName>
</protein>
<reference evidence="2 4" key="1">
    <citation type="journal article" date="2007" name="Nature">
        <title>Evolution of genes and genomes on the Drosophila phylogeny.</title>
        <authorList>
            <consortium name="Drosophila 12 Genomes Consortium"/>
            <person name="Clark A.G."/>
            <person name="Eisen M.B."/>
            <person name="Smith D.R."/>
            <person name="Bergman C.M."/>
            <person name="Oliver B."/>
            <person name="Markow T.A."/>
            <person name="Kaufman T.C."/>
            <person name="Kellis M."/>
            <person name="Gelbart W."/>
            <person name="Iyer V.N."/>
            <person name="Pollard D.A."/>
            <person name="Sackton T.B."/>
            <person name="Larracuente A.M."/>
            <person name="Singh N.D."/>
            <person name="Abad J.P."/>
            <person name="Abt D.N."/>
            <person name="Adryan B."/>
            <person name="Aguade M."/>
            <person name="Akashi H."/>
            <person name="Anderson W.W."/>
            <person name="Aquadro C.F."/>
            <person name="Ardell D.H."/>
            <person name="Arguello R."/>
            <person name="Artieri C.G."/>
            <person name="Barbash D.A."/>
            <person name="Barker D."/>
            <person name="Barsanti P."/>
            <person name="Batterham P."/>
            <person name="Batzoglou S."/>
            <person name="Begun D."/>
            <person name="Bhutkar A."/>
            <person name="Blanco E."/>
            <person name="Bosak S.A."/>
            <person name="Bradley R.K."/>
            <person name="Brand A.D."/>
            <person name="Brent M.R."/>
            <person name="Brooks A.N."/>
            <person name="Brown R.H."/>
            <person name="Butlin R.K."/>
            <person name="Caggese C."/>
            <person name="Calvi B.R."/>
            <person name="Bernardo de Carvalho A."/>
            <person name="Caspi A."/>
            <person name="Castrezana S."/>
            <person name="Celniker S.E."/>
            <person name="Chang J.L."/>
            <person name="Chapple C."/>
            <person name="Chatterji S."/>
            <person name="Chinwalla A."/>
            <person name="Civetta A."/>
            <person name="Clifton S.W."/>
            <person name="Comeron J.M."/>
            <person name="Costello J.C."/>
            <person name="Coyne J.A."/>
            <person name="Daub J."/>
            <person name="David R.G."/>
            <person name="Delcher A.L."/>
            <person name="Delehaunty K."/>
            <person name="Do C.B."/>
            <person name="Ebling H."/>
            <person name="Edwards K."/>
            <person name="Eickbush T."/>
            <person name="Evans J.D."/>
            <person name="Filipski A."/>
            <person name="Findeiss S."/>
            <person name="Freyhult E."/>
            <person name="Fulton L."/>
            <person name="Fulton R."/>
            <person name="Garcia A.C."/>
            <person name="Gardiner A."/>
            <person name="Garfield D.A."/>
            <person name="Garvin B.E."/>
            <person name="Gibson G."/>
            <person name="Gilbert D."/>
            <person name="Gnerre S."/>
            <person name="Godfrey J."/>
            <person name="Good R."/>
            <person name="Gotea V."/>
            <person name="Gravely B."/>
            <person name="Greenberg A.J."/>
            <person name="Griffiths-Jones S."/>
            <person name="Gross S."/>
            <person name="Guigo R."/>
            <person name="Gustafson E.A."/>
            <person name="Haerty W."/>
            <person name="Hahn M.W."/>
            <person name="Halligan D.L."/>
            <person name="Halpern A.L."/>
            <person name="Halter G.M."/>
            <person name="Han M.V."/>
            <person name="Heger A."/>
            <person name="Hillier L."/>
            <person name="Hinrichs A.S."/>
            <person name="Holmes I."/>
            <person name="Hoskins R.A."/>
            <person name="Hubisz M.J."/>
            <person name="Hultmark D."/>
            <person name="Huntley M.A."/>
            <person name="Jaffe D.B."/>
            <person name="Jagadeeshan S."/>
            <person name="Jeck W.R."/>
            <person name="Johnson J."/>
            <person name="Jones C.D."/>
            <person name="Jordan W.C."/>
            <person name="Karpen G.H."/>
            <person name="Kataoka E."/>
            <person name="Keightley P.D."/>
            <person name="Kheradpour P."/>
            <person name="Kirkness E.F."/>
            <person name="Koerich L.B."/>
            <person name="Kristiansen K."/>
            <person name="Kudrna D."/>
            <person name="Kulathinal R.J."/>
            <person name="Kumar S."/>
            <person name="Kwok R."/>
            <person name="Lander E."/>
            <person name="Langley C.H."/>
            <person name="Lapoint R."/>
            <person name="Lazzaro B.P."/>
            <person name="Lee S.J."/>
            <person name="Levesque L."/>
            <person name="Li R."/>
            <person name="Lin C.F."/>
            <person name="Lin M.F."/>
            <person name="Lindblad-Toh K."/>
            <person name="Llopart A."/>
            <person name="Long M."/>
            <person name="Low L."/>
            <person name="Lozovsky E."/>
            <person name="Lu J."/>
            <person name="Luo M."/>
            <person name="Machado C.A."/>
            <person name="Makalowski W."/>
            <person name="Marzo M."/>
            <person name="Matsuda M."/>
            <person name="Matzkin L."/>
            <person name="McAllister B."/>
            <person name="McBride C.S."/>
            <person name="McKernan B."/>
            <person name="McKernan K."/>
            <person name="Mendez-Lago M."/>
            <person name="Minx P."/>
            <person name="Mollenhauer M.U."/>
            <person name="Montooth K."/>
            <person name="Mount S.M."/>
            <person name="Mu X."/>
            <person name="Myers E."/>
            <person name="Negre B."/>
            <person name="Newfeld S."/>
            <person name="Nielsen R."/>
            <person name="Noor M.A."/>
            <person name="O'Grady P."/>
            <person name="Pachter L."/>
            <person name="Papaceit M."/>
            <person name="Parisi M.J."/>
            <person name="Parisi M."/>
            <person name="Parts L."/>
            <person name="Pedersen J.S."/>
            <person name="Pesole G."/>
            <person name="Phillippy A.M."/>
            <person name="Ponting C.P."/>
            <person name="Pop M."/>
            <person name="Porcelli D."/>
            <person name="Powell J.R."/>
            <person name="Prohaska S."/>
            <person name="Pruitt K."/>
            <person name="Puig M."/>
            <person name="Quesneville H."/>
            <person name="Ram K.R."/>
            <person name="Rand D."/>
            <person name="Rasmussen M.D."/>
            <person name="Reed L.K."/>
            <person name="Reenan R."/>
            <person name="Reily A."/>
            <person name="Remington K.A."/>
            <person name="Rieger T.T."/>
            <person name="Ritchie M.G."/>
            <person name="Robin C."/>
            <person name="Rogers Y.H."/>
            <person name="Rohde C."/>
            <person name="Rozas J."/>
            <person name="Rubenfield M.J."/>
            <person name="Ruiz A."/>
            <person name="Russo S."/>
            <person name="Salzberg S.L."/>
            <person name="Sanchez-Gracia A."/>
            <person name="Saranga D.J."/>
            <person name="Sato H."/>
            <person name="Schaeffer S.W."/>
            <person name="Schatz M.C."/>
            <person name="Schlenke T."/>
            <person name="Schwartz R."/>
            <person name="Segarra C."/>
            <person name="Singh R.S."/>
            <person name="Sirot L."/>
            <person name="Sirota M."/>
            <person name="Sisneros N.B."/>
            <person name="Smith C.D."/>
            <person name="Smith T.F."/>
            <person name="Spieth J."/>
            <person name="Stage D.E."/>
            <person name="Stark A."/>
            <person name="Stephan W."/>
            <person name="Strausberg R.L."/>
            <person name="Strempel S."/>
            <person name="Sturgill D."/>
            <person name="Sutton G."/>
            <person name="Sutton G.G."/>
            <person name="Tao W."/>
            <person name="Teichmann S."/>
            <person name="Tobari Y.N."/>
            <person name="Tomimura Y."/>
            <person name="Tsolas J.M."/>
            <person name="Valente V.L."/>
            <person name="Venter E."/>
            <person name="Venter J.C."/>
            <person name="Vicario S."/>
            <person name="Vieira F.G."/>
            <person name="Vilella A.J."/>
            <person name="Villasante A."/>
            <person name="Walenz B."/>
            <person name="Wang J."/>
            <person name="Wasserman M."/>
            <person name="Watts T."/>
            <person name="Wilson D."/>
            <person name="Wilson R.K."/>
            <person name="Wing R.A."/>
            <person name="Wolfner M.F."/>
            <person name="Wong A."/>
            <person name="Wong G.K."/>
            <person name="Wu C.I."/>
            <person name="Wu G."/>
            <person name="Yamamoto D."/>
            <person name="Yang H.P."/>
            <person name="Yang S.P."/>
            <person name="Yorke J.A."/>
            <person name="Yoshida K."/>
            <person name="Zdobnov E."/>
            <person name="Zhang P."/>
            <person name="Zhang Y."/>
            <person name="Zimin A.V."/>
            <person name="Baldwin J."/>
            <person name="Abdouelleil A."/>
            <person name="Abdulkadir J."/>
            <person name="Abebe A."/>
            <person name="Abera B."/>
            <person name="Abreu J."/>
            <person name="Acer S.C."/>
            <person name="Aftuck L."/>
            <person name="Alexander A."/>
            <person name="An P."/>
            <person name="Anderson E."/>
            <person name="Anderson S."/>
            <person name="Arachi H."/>
            <person name="Azer M."/>
            <person name="Bachantsang P."/>
            <person name="Barry A."/>
            <person name="Bayul T."/>
            <person name="Berlin A."/>
            <person name="Bessette D."/>
            <person name="Bloom T."/>
            <person name="Blye J."/>
            <person name="Boguslavskiy L."/>
            <person name="Bonnet C."/>
            <person name="Boukhgalter B."/>
            <person name="Bourzgui I."/>
            <person name="Brown A."/>
            <person name="Cahill P."/>
            <person name="Channer S."/>
            <person name="Cheshatsang Y."/>
            <person name="Chuda L."/>
            <person name="Citroen M."/>
            <person name="Collymore A."/>
            <person name="Cooke P."/>
            <person name="Costello M."/>
            <person name="D'Aco K."/>
            <person name="Daza R."/>
            <person name="De Haan G."/>
            <person name="DeGray S."/>
            <person name="DeMaso C."/>
            <person name="Dhargay N."/>
            <person name="Dooley K."/>
            <person name="Dooley E."/>
            <person name="Doricent M."/>
            <person name="Dorje P."/>
            <person name="Dorjee K."/>
            <person name="Dupes A."/>
            <person name="Elong R."/>
            <person name="Falk J."/>
            <person name="Farina A."/>
            <person name="Faro S."/>
            <person name="Ferguson D."/>
            <person name="Fisher S."/>
            <person name="Foley C.D."/>
            <person name="Franke A."/>
            <person name="Friedrich D."/>
            <person name="Gadbois L."/>
            <person name="Gearin G."/>
            <person name="Gearin C.R."/>
            <person name="Giannoukos G."/>
            <person name="Goode T."/>
            <person name="Graham J."/>
            <person name="Grandbois E."/>
            <person name="Grewal S."/>
            <person name="Gyaltsen K."/>
            <person name="Hafez N."/>
            <person name="Hagos B."/>
            <person name="Hall J."/>
            <person name="Henson C."/>
            <person name="Hollinger A."/>
            <person name="Honan T."/>
            <person name="Huard M.D."/>
            <person name="Hughes L."/>
            <person name="Hurhula B."/>
            <person name="Husby M.E."/>
            <person name="Kamat A."/>
            <person name="Kanga B."/>
            <person name="Kashin S."/>
            <person name="Khazanovich D."/>
            <person name="Kisner P."/>
            <person name="Lance K."/>
            <person name="Lara M."/>
            <person name="Lee W."/>
            <person name="Lennon N."/>
            <person name="Letendre F."/>
            <person name="LeVine R."/>
            <person name="Lipovsky A."/>
            <person name="Liu X."/>
            <person name="Liu J."/>
            <person name="Liu S."/>
            <person name="Lokyitsang T."/>
            <person name="Lokyitsang Y."/>
            <person name="Lubonja R."/>
            <person name="Lui A."/>
            <person name="MacDonald P."/>
            <person name="Magnisalis V."/>
            <person name="Maru K."/>
            <person name="Matthews C."/>
            <person name="McCusker W."/>
            <person name="McDonough S."/>
            <person name="Mehta T."/>
            <person name="Meldrim J."/>
            <person name="Meneus L."/>
            <person name="Mihai O."/>
            <person name="Mihalev A."/>
            <person name="Mihova T."/>
            <person name="Mittelman R."/>
            <person name="Mlenga V."/>
            <person name="Montmayeur A."/>
            <person name="Mulrain L."/>
            <person name="Navidi A."/>
            <person name="Naylor J."/>
            <person name="Negash T."/>
            <person name="Nguyen T."/>
            <person name="Nguyen N."/>
            <person name="Nicol R."/>
            <person name="Norbu C."/>
            <person name="Norbu N."/>
            <person name="Novod N."/>
            <person name="O'Neill B."/>
            <person name="Osman S."/>
            <person name="Markiewicz E."/>
            <person name="Oyono O.L."/>
            <person name="Patti C."/>
            <person name="Phunkhang P."/>
            <person name="Pierre F."/>
            <person name="Priest M."/>
            <person name="Raghuraman S."/>
            <person name="Rege F."/>
            <person name="Reyes R."/>
            <person name="Rise C."/>
            <person name="Rogov P."/>
            <person name="Ross K."/>
            <person name="Ryan E."/>
            <person name="Settipalli S."/>
            <person name="Shea T."/>
            <person name="Sherpa N."/>
            <person name="Shi L."/>
            <person name="Shih D."/>
            <person name="Sparrow T."/>
            <person name="Spaulding J."/>
            <person name="Stalker J."/>
            <person name="Stange-Thomann N."/>
            <person name="Stavropoulos S."/>
            <person name="Stone C."/>
            <person name="Strader C."/>
            <person name="Tesfaye S."/>
            <person name="Thomson T."/>
            <person name="Thoulutsang Y."/>
            <person name="Thoulutsang D."/>
            <person name="Topham K."/>
            <person name="Topping I."/>
            <person name="Tsamla T."/>
            <person name="Vassiliev H."/>
            <person name="Vo A."/>
            <person name="Wangchuk T."/>
            <person name="Wangdi T."/>
            <person name="Weiand M."/>
            <person name="Wilkinson J."/>
            <person name="Wilson A."/>
            <person name="Yadav S."/>
            <person name="Young G."/>
            <person name="Yu Q."/>
            <person name="Zembek L."/>
            <person name="Zhong D."/>
            <person name="Zimmer A."/>
            <person name="Zwirko Z."/>
            <person name="Jaffe D.B."/>
            <person name="Alvarez P."/>
            <person name="Brockman W."/>
            <person name="Butler J."/>
            <person name="Chin C."/>
            <person name="Gnerre S."/>
            <person name="Grabherr M."/>
            <person name="Kleber M."/>
            <person name="Mauceli E."/>
            <person name="MacCallum I."/>
        </authorList>
    </citation>
    <scope>NUCLEOTIDE SEQUENCE [LARGE SCALE GENOMIC DNA]</scope>
    <source>
        <strain evidence="2">TSC#15010-1051.87</strain>
        <strain evidence="4">Tucson 15010-1051.87</strain>
    </source>
</reference>
<reference evidence="2" key="2">
    <citation type="journal article" date="2008" name="Bioinformatics">
        <title>Assembly reconciliation.</title>
        <authorList>
            <person name="Zimin A.V."/>
            <person name="Smith D.R."/>
            <person name="Sutton G."/>
            <person name="Yorke J.A."/>
        </authorList>
    </citation>
    <scope>NUCLEOTIDE SEQUENCE</scope>
    <source>
        <strain evidence="2">TSC#15010-1051.87</strain>
    </source>
</reference>
<organism evidence="2 4">
    <name type="scientific">Drosophila virilis</name>
    <name type="common">Fruit fly</name>
    <dbReference type="NCBI Taxonomy" id="7244"/>
    <lineage>
        <taxon>Eukaryota</taxon>
        <taxon>Metazoa</taxon>
        <taxon>Ecdysozoa</taxon>
        <taxon>Arthropoda</taxon>
        <taxon>Hexapoda</taxon>
        <taxon>Insecta</taxon>
        <taxon>Pterygota</taxon>
        <taxon>Neoptera</taxon>
        <taxon>Endopterygota</taxon>
        <taxon>Diptera</taxon>
        <taxon>Brachycera</taxon>
        <taxon>Muscomorpha</taxon>
        <taxon>Ephydroidea</taxon>
        <taxon>Drosophilidae</taxon>
        <taxon>Drosophila</taxon>
    </lineage>
</organism>
<sequence>MQLCELEQFVACESEATLEWLVRLLYTFVCPSPRPVEACAHQAVKTTYSIMKMSSPRIMQQKRSSKSSNTSRVSMTTSTAEENLIESKLFSWMRLFRFASLLCRAE</sequence>